<sequence>MRLATHYVFTTGVLALFFSYFTSYYLVLAGVLAVAGNLIIDGLGHKEIHTRRGTIPTRTPLTHTVPRSVVWGMLPSIPFFALGLLVGDFPWFLLLSMAIGPSHMLLDVFTEAGIYVKRDGKWRRYALAHFRYNNPLANGVAILLGFLMLVLSLHGSYHYYSVYKYFL</sequence>
<evidence type="ECO:0000256" key="1">
    <source>
        <dbReference type="SAM" id="Phobius"/>
    </source>
</evidence>
<dbReference type="Proteomes" id="UP000322983">
    <property type="component" value="Chromosome"/>
</dbReference>
<dbReference type="KEGG" id="step:IC006_0293"/>
<evidence type="ECO:0008006" key="6">
    <source>
        <dbReference type="Google" id="ProtNLM"/>
    </source>
</evidence>
<feature type="transmembrane region" description="Helical" evidence="1">
    <location>
        <begin position="136"/>
        <end position="157"/>
    </location>
</feature>
<keyword evidence="4" id="KW-1185">Reference proteome</keyword>
<dbReference type="Pfam" id="PF06939">
    <property type="entry name" value="DUF1286"/>
    <property type="match status" value="1"/>
</dbReference>
<reference evidence="3 4" key="2">
    <citation type="journal article" date="2020" name="Int. J. Syst. Evol. Microbiol.">
        <title>Sulfuracidifex tepidarius gen. nov., sp. nov. and transfer of Sulfolobus metallicus Huber and Stetter 1992 to the genus Sulfuracidifex as Sulfuracidifex metallicus comb. nov.</title>
        <authorList>
            <person name="Itoh T."/>
            <person name="Miura T."/>
            <person name="Sakai H.D."/>
            <person name="Kato S."/>
            <person name="Ohkuma M."/>
            <person name="Takashina T."/>
        </authorList>
    </citation>
    <scope>NUCLEOTIDE SEQUENCE</scope>
    <source>
        <strain evidence="2 4">IC-006</strain>
        <strain evidence="3">IC-007</strain>
    </source>
</reference>
<dbReference type="GeneID" id="41716780"/>
<name>A0A510DZV2_9CREN</name>
<evidence type="ECO:0000313" key="5">
    <source>
        <dbReference type="Proteomes" id="UP000325030"/>
    </source>
</evidence>
<dbReference type="OrthoDB" id="34167at2157"/>
<dbReference type="InterPro" id="IPR009705">
    <property type="entry name" value="DUF1286"/>
</dbReference>
<reference evidence="5" key="1">
    <citation type="submission" date="2018-09" db="EMBL/GenBank/DDBJ databases">
        <title>Complete Genome Sequencing of Sulfolobus sp. JCM 16834.</title>
        <authorList>
            <person name="Kato S."/>
            <person name="Itoh T."/>
            <person name="Ohkuma M."/>
        </authorList>
    </citation>
    <scope>NUCLEOTIDE SEQUENCE [LARGE SCALE GENOMIC DNA]</scope>
    <source>
        <strain evidence="5">IC-007</strain>
    </source>
</reference>
<feature type="transmembrane region" description="Helical" evidence="1">
    <location>
        <begin position="65"/>
        <end position="85"/>
    </location>
</feature>
<accession>A0A510DS49</accession>
<dbReference type="EMBL" id="AP018929">
    <property type="protein sequence ID" value="BBG23009.1"/>
    <property type="molecule type" value="Genomic_DNA"/>
</dbReference>
<accession>A0A510DZV2</accession>
<dbReference type="AlphaFoldDB" id="A0A510DZV2"/>
<gene>
    <name evidence="2" type="ORF">IC006_0293</name>
    <name evidence="3" type="ORF">IC007_0276</name>
</gene>
<proteinExistence type="predicted"/>
<keyword evidence="1" id="KW-1133">Transmembrane helix</keyword>
<evidence type="ECO:0000313" key="4">
    <source>
        <dbReference type="Proteomes" id="UP000322983"/>
    </source>
</evidence>
<organism evidence="3 5">
    <name type="scientific">Sulfuracidifex tepidarius</name>
    <dbReference type="NCBI Taxonomy" id="1294262"/>
    <lineage>
        <taxon>Archaea</taxon>
        <taxon>Thermoproteota</taxon>
        <taxon>Thermoprotei</taxon>
        <taxon>Sulfolobales</taxon>
        <taxon>Sulfolobaceae</taxon>
        <taxon>Sulfuracidifex</taxon>
    </lineage>
</organism>
<protein>
    <recommendedName>
        <fullName evidence="6">DUF1286 domain-containing protein</fullName>
    </recommendedName>
</protein>
<dbReference type="EMBL" id="AP018930">
    <property type="protein sequence ID" value="BBG25771.1"/>
    <property type="molecule type" value="Genomic_DNA"/>
</dbReference>
<evidence type="ECO:0000313" key="2">
    <source>
        <dbReference type="EMBL" id="BBG23009.1"/>
    </source>
</evidence>
<evidence type="ECO:0000313" key="3">
    <source>
        <dbReference type="EMBL" id="BBG25771.1"/>
    </source>
</evidence>
<keyword evidence="1" id="KW-0472">Membrane</keyword>
<dbReference type="Proteomes" id="UP000325030">
    <property type="component" value="Chromosome"/>
</dbReference>
<keyword evidence="1" id="KW-0812">Transmembrane</keyword>
<dbReference type="STRING" id="1294262.GCA_001316085_02900"/>
<dbReference type="RefSeq" id="WP_054846775.1">
    <property type="nucleotide sequence ID" value="NZ_AP018929.1"/>
</dbReference>